<reference evidence="1 2" key="1">
    <citation type="submission" date="2018-03" db="EMBL/GenBank/DDBJ databases">
        <title>The draft genome of Sphingosinicella sp. GL-C-18.</title>
        <authorList>
            <person name="Liu L."/>
            <person name="Li L."/>
            <person name="Liang L."/>
            <person name="Zhang X."/>
            <person name="Wang T."/>
        </authorList>
    </citation>
    <scope>NUCLEOTIDE SEQUENCE [LARGE SCALE GENOMIC DNA]</scope>
    <source>
        <strain evidence="1 2">GL-C-18</strain>
    </source>
</reference>
<organism evidence="1 2">
    <name type="scientific">Allosphingosinicella deserti</name>
    <dbReference type="NCBI Taxonomy" id="2116704"/>
    <lineage>
        <taxon>Bacteria</taxon>
        <taxon>Pseudomonadati</taxon>
        <taxon>Pseudomonadota</taxon>
        <taxon>Alphaproteobacteria</taxon>
        <taxon>Sphingomonadales</taxon>
        <taxon>Sphingomonadaceae</taxon>
        <taxon>Allosphingosinicella</taxon>
    </lineage>
</organism>
<dbReference type="Proteomes" id="UP000241167">
    <property type="component" value="Unassembled WGS sequence"/>
</dbReference>
<evidence type="ECO:0000313" key="2">
    <source>
        <dbReference type="Proteomes" id="UP000241167"/>
    </source>
</evidence>
<keyword evidence="2" id="KW-1185">Reference proteome</keyword>
<protein>
    <recommendedName>
        <fullName evidence="3">Lipoprotein</fullName>
    </recommendedName>
</protein>
<dbReference type="AlphaFoldDB" id="A0A2P7QNJ7"/>
<name>A0A2P7QNJ7_9SPHN</name>
<dbReference type="EMBL" id="PXYI01000004">
    <property type="protein sequence ID" value="PSJ39543.1"/>
    <property type="molecule type" value="Genomic_DNA"/>
</dbReference>
<sequence>MIDGGRYRILLMTALASACSTEADRANPDEILCAAEALFRARQAGVSAADSDRLRLQARRFRDMMPKLQIEEAATRIDTLADARGARPLVAQRRCDSLLQAIAKKARS</sequence>
<evidence type="ECO:0000313" key="1">
    <source>
        <dbReference type="EMBL" id="PSJ39543.1"/>
    </source>
</evidence>
<dbReference type="PROSITE" id="PS51257">
    <property type="entry name" value="PROKAR_LIPOPROTEIN"/>
    <property type="match status" value="1"/>
</dbReference>
<comment type="caution">
    <text evidence="1">The sequence shown here is derived from an EMBL/GenBank/DDBJ whole genome shotgun (WGS) entry which is preliminary data.</text>
</comment>
<evidence type="ECO:0008006" key="3">
    <source>
        <dbReference type="Google" id="ProtNLM"/>
    </source>
</evidence>
<gene>
    <name evidence="1" type="ORF">C7I55_13125</name>
</gene>
<accession>A0A2P7QNJ7</accession>
<proteinExistence type="predicted"/>
<dbReference type="RefSeq" id="WP_106513442.1">
    <property type="nucleotide sequence ID" value="NZ_PXYI01000004.1"/>
</dbReference>
<dbReference type="OrthoDB" id="9842588at2"/>